<evidence type="ECO:0000313" key="1">
    <source>
        <dbReference type="EMBL" id="GIQ92899.1"/>
    </source>
</evidence>
<reference evidence="1 2" key="1">
    <citation type="journal article" date="2018" name="PLoS ONE">
        <title>The draft genome of Kipferlia bialata reveals reductive genome evolution in fornicate parasites.</title>
        <authorList>
            <person name="Tanifuji G."/>
            <person name="Takabayashi S."/>
            <person name="Kume K."/>
            <person name="Takagi M."/>
            <person name="Nakayama T."/>
            <person name="Kamikawa R."/>
            <person name="Inagaki Y."/>
            <person name="Hashimoto T."/>
        </authorList>
    </citation>
    <scope>NUCLEOTIDE SEQUENCE [LARGE SCALE GENOMIC DNA]</scope>
    <source>
        <strain evidence="1">NY0173</strain>
    </source>
</reference>
<dbReference type="Proteomes" id="UP000265618">
    <property type="component" value="Unassembled WGS sequence"/>
</dbReference>
<evidence type="ECO:0000313" key="2">
    <source>
        <dbReference type="Proteomes" id="UP000265618"/>
    </source>
</evidence>
<comment type="caution">
    <text evidence="1">The sequence shown here is derived from an EMBL/GenBank/DDBJ whole genome shotgun (WGS) entry which is preliminary data.</text>
</comment>
<organism evidence="1 2">
    <name type="scientific">Kipferlia bialata</name>
    <dbReference type="NCBI Taxonomy" id="797122"/>
    <lineage>
        <taxon>Eukaryota</taxon>
        <taxon>Metamonada</taxon>
        <taxon>Carpediemonas-like organisms</taxon>
        <taxon>Kipferlia</taxon>
    </lineage>
</organism>
<accession>A0A9K3DF79</accession>
<feature type="non-terminal residue" evidence="1">
    <location>
        <position position="1"/>
    </location>
</feature>
<dbReference type="AlphaFoldDB" id="A0A9K3DF79"/>
<name>A0A9K3DF79_9EUKA</name>
<protein>
    <submittedName>
        <fullName evidence="1">Uncharacterized protein</fullName>
    </submittedName>
</protein>
<keyword evidence="2" id="KW-1185">Reference proteome</keyword>
<proteinExistence type="predicted"/>
<gene>
    <name evidence="1" type="ORF">KIPB_016955</name>
</gene>
<sequence>MRFSVQDEGYGVFLQADMGEAAFQTFEIQGEFVSSFEVAELQRVFKHNSQIVALDIMKQADETSVILQARMNNGTSMIY</sequence>
<dbReference type="EMBL" id="BDIP01010868">
    <property type="protein sequence ID" value="GIQ92899.1"/>
    <property type="molecule type" value="Genomic_DNA"/>
</dbReference>